<dbReference type="InterPro" id="IPR037113">
    <property type="entry name" value="Hat1_N_sf"/>
</dbReference>
<feature type="domain" description="Histone acetyl transferase HAT1 N-terminal" evidence="7">
    <location>
        <begin position="7"/>
        <end position="160"/>
    </location>
</feature>
<dbReference type="Pfam" id="PF10394">
    <property type="entry name" value="Hat1_N"/>
    <property type="match status" value="1"/>
</dbReference>
<dbReference type="InterPro" id="IPR017380">
    <property type="entry name" value="Hist_AcTrfase_B-typ_cat-su"/>
</dbReference>
<dbReference type="CDD" id="cd04301">
    <property type="entry name" value="NAT_SF"/>
    <property type="match status" value="1"/>
</dbReference>
<dbReference type="InterPro" id="IPR019467">
    <property type="entry name" value="Hat1_N"/>
</dbReference>
<dbReference type="GO" id="GO:0000781">
    <property type="term" value="C:chromosome, telomeric region"/>
    <property type="evidence" value="ECO:0007669"/>
    <property type="project" value="GOC"/>
</dbReference>
<evidence type="ECO:0000313" key="8">
    <source>
        <dbReference type="EMBL" id="KAI5061894.1"/>
    </source>
</evidence>
<comment type="catalytic activity">
    <reaction evidence="5">
        <text>L-lysyl-[protein] + acetyl-CoA = N(6)-acetyl-L-lysyl-[protein] + CoA + H(+)</text>
        <dbReference type="Rhea" id="RHEA:45948"/>
        <dbReference type="Rhea" id="RHEA-COMP:9752"/>
        <dbReference type="Rhea" id="RHEA-COMP:10731"/>
        <dbReference type="ChEBI" id="CHEBI:15378"/>
        <dbReference type="ChEBI" id="CHEBI:29969"/>
        <dbReference type="ChEBI" id="CHEBI:57287"/>
        <dbReference type="ChEBI" id="CHEBI:57288"/>
        <dbReference type="ChEBI" id="CHEBI:61930"/>
        <dbReference type="EC" id="2.3.1.48"/>
    </reaction>
</comment>
<reference evidence="8" key="1">
    <citation type="submission" date="2021-01" db="EMBL/GenBank/DDBJ databases">
        <title>Adiantum capillus-veneris genome.</title>
        <authorList>
            <person name="Fang Y."/>
            <person name="Liao Q."/>
        </authorList>
    </citation>
    <scope>NUCLEOTIDE SEQUENCE</scope>
    <source>
        <strain evidence="8">H3</strain>
        <tissue evidence="8">Leaf</tissue>
    </source>
</reference>
<comment type="similarity">
    <text evidence="1">Belongs to the HAT1 family.</text>
</comment>
<evidence type="ECO:0000259" key="6">
    <source>
        <dbReference type="Pfam" id="PF00583"/>
    </source>
</evidence>
<sequence length="457" mass="52294">MQTGEASVPEFSPDFAERFFGEDGKIIGYKNVKIIVWLHALSFHSHVEISHMDVAQDRKVRKQQVTDLSKIFKDIFGDGLIEDRAVFLELLASYKDFSDLLHQHGRKIASWNLSEERSWDKVENDTSDATKEILCLEDLTSKELKDWHARLTPLALMFIEAATPIELKDPRWEVYVCLEKASNESSCVWKMVGFCRVYRFFKYPDSTRLRVSQILVLPPYRGKQNGFHLLETVYQTAVERGSFEVTMEEPSSDLQVLRECMDTALLLSFDPVRSELQMALSKFKLNSELKGSIVNFKPWMPSPALVENVRQTLKICKTQFHYCWQVLIYLHIMGDAEEKVLSFFQSLVARMLRLEVFGNSKSVAVGKNKMLLDVENEHDSSRTFMMFKVKPSPGNGSNGVVKVDAYFKEAVDTDPETNAEDAFQELLKEREEEINQGHIAPLLGYGHGVSSPCSSLY</sequence>
<dbReference type="Gene3D" id="3.40.630.30">
    <property type="match status" value="1"/>
</dbReference>
<evidence type="ECO:0000256" key="3">
    <source>
        <dbReference type="ARBA" id="ARBA00022679"/>
    </source>
</evidence>
<dbReference type="EC" id="2.3.1.48" evidence="2"/>
<dbReference type="PANTHER" id="PTHR12046">
    <property type="entry name" value="HISTONE ACETYLTRANSFERASE TYPE B CATALYTIC SUBUNIT"/>
    <property type="match status" value="1"/>
</dbReference>
<name>A0A9D4U5B9_ADICA</name>
<organism evidence="8 9">
    <name type="scientific">Adiantum capillus-veneris</name>
    <name type="common">Maidenhair fern</name>
    <dbReference type="NCBI Taxonomy" id="13818"/>
    <lineage>
        <taxon>Eukaryota</taxon>
        <taxon>Viridiplantae</taxon>
        <taxon>Streptophyta</taxon>
        <taxon>Embryophyta</taxon>
        <taxon>Tracheophyta</taxon>
        <taxon>Polypodiopsida</taxon>
        <taxon>Polypodiidae</taxon>
        <taxon>Polypodiales</taxon>
        <taxon>Pteridineae</taxon>
        <taxon>Pteridaceae</taxon>
        <taxon>Vittarioideae</taxon>
        <taxon>Adiantum</taxon>
    </lineage>
</organism>
<feature type="domain" description="N-acetyltransferase" evidence="6">
    <location>
        <begin position="190"/>
        <end position="242"/>
    </location>
</feature>
<keyword evidence="4" id="KW-0012">Acyltransferase</keyword>
<evidence type="ECO:0000256" key="2">
    <source>
        <dbReference type="ARBA" id="ARBA00013184"/>
    </source>
</evidence>
<accession>A0A9D4U5B9</accession>
<evidence type="ECO:0000313" key="9">
    <source>
        <dbReference type="Proteomes" id="UP000886520"/>
    </source>
</evidence>
<dbReference type="EMBL" id="JABFUD020000022">
    <property type="protein sequence ID" value="KAI5061894.1"/>
    <property type="molecule type" value="Genomic_DNA"/>
</dbReference>
<dbReference type="Gene3D" id="3.90.360.10">
    <property type="entry name" value="Histone acetyl transferase 1 (HAT1), N-terminal domain"/>
    <property type="match status" value="1"/>
</dbReference>
<dbReference type="InterPro" id="IPR016181">
    <property type="entry name" value="Acyl_CoA_acyltransferase"/>
</dbReference>
<dbReference type="GO" id="GO:0004402">
    <property type="term" value="F:histone acetyltransferase activity"/>
    <property type="evidence" value="ECO:0007669"/>
    <property type="project" value="InterPro"/>
</dbReference>
<comment type="caution">
    <text evidence="8">The sequence shown here is derived from an EMBL/GenBank/DDBJ whole genome shotgun (WGS) entry which is preliminary data.</text>
</comment>
<evidence type="ECO:0000256" key="4">
    <source>
        <dbReference type="ARBA" id="ARBA00023315"/>
    </source>
</evidence>
<keyword evidence="9" id="KW-1185">Reference proteome</keyword>
<evidence type="ECO:0000256" key="5">
    <source>
        <dbReference type="ARBA" id="ARBA00048017"/>
    </source>
</evidence>
<dbReference type="InterPro" id="IPR000182">
    <property type="entry name" value="GNAT_dom"/>
</dbReference>
<keyword evidence="3" id="KW-0808">Transferase</keyword>
<evidence type="ECO:0000256" key="1">
    <source>
        <dbReference type="ARBA" id="ARBA00010543"/>
    </source>
</evidence>
<gene>
    <name evidence="8" type="ORF">GOP47_0022433</name>
</gene>
<dbReference type="GO" id="GO:0005634">
    <property type="term" value="C:nucleus"/>
    <property type="evidence" value="ECO:0007669"/>
    <property type="project" value="InterPro"/>
</dbReference>
<dbReference type="GO" id="GO:0031509">
    <property type="term" value="P:subtelomeric heterochromatin formation"/>
    <property type="evidence" value="ECO:0007669"/>
    <property type="project" value="InterPro"/>
</dbReference>
<proteinExistence type="inferred from homology"/>
<dbReference type="AlphaFoldDB" id="A0A9D4U5B9"/>
<dbReference type="SUPFAM" id="SSF55729">
    <property type="entry name" value="Acyl-CoA N-acyltransferases (Nat)"/>
    <property type="match status" value="1"/>
</dbReference>
<evidence type="ECO:0000259" key="7">
    <source>
        <dbReference type="Pfam" id="PF10394"/>
    </source>
</evidence>
<dbReference type="OrthoDB" id="10253098at2759"/>
<protein>
    <recommendedName>
        <fullName evidence="2">histone acetyltransferase</fullName>
        <ecNumber evidence="2">2.3.1.48</ecNumber>
    </recommendedName>
</protein>
<dbReference type="Proteomes" id="UP000886520">
    <property type="component" value="Chromosome 22"/>
</dbReference>
<dbReference type="Pfam" id="PF00583">
    <property type="entry name" value="Acetyltransf_1"/>
    <property type="match status" value="1"/>
</dbReference>